<dbReference type="Proteomes" id="UP000663825">
    <property type="component" value="Unassembled WGS sequence"/>
</dbReference>
<dbReference type="Proteomes" id="UP000663833">
    <property type="component" value="Unassembled WGS sequence"/>
</dbReference>
<dbReference type="OrthoDB" id="10015673at2759"/>
<reference evidence="5" key="1">
    <citation type="submission" date="2021-02" db="EMBL/GenBank/DDBJ databases">
        <authorList>
            <person name="Nowell W R."/>
        </authorList>
    </citation>
    <scope>NUCLEOTIDE SEQUENCE</scope>
</reference>
<keyword evidence="9" id="KW-1185">Reference proteome</keyword>
<dbReference type="EMBL" id="CAJNXB010000276">
    <property type="protein sequence ID" value="CAF3041900.1"/>
    <property type="molecule type" value="Genomic_DNA"/>
</dbReference>
<proteinExistence type="predicted"/>
<dbReference type="Proteomes" id="UP000663851">
    <property type="component" value="Unassembled WGS sequence"/>
</dbReference>
<evidence type="ECO:0000313" key="5">
    <source>
        <dbReference type="EMBL" id="CAF4533971.1"/>
    </source>
</evidence>
<sequence>MGNMLQSRFTQKNFKLLCNVEKFIFYAVNNSLDDSNDYFQSIMDFCYADIDVEKLKVEALMIVDFYQSVIKKNQMNIKQITKISTICEILNSCEVGKEMFKEYHKLINLYLTIPVTTATAERTISTLNRLKTAIRSTMTQSRLNLCLLPHIYKEKIDKIHPRQIASKFISSSEKRQHFFDLIL</sequence>
<dbReference type="EMBL" id="CAJOBR010006692">
    <property type="protein sequence ID" value="CAF4849243.1"/>
    <property type="molecule type" value="Genomic_DNA"/>
</dbReference>
<dbReference type="Proteomes" id="UP000663873">
    <property type="component" value="Unassembled WGS sequence"/>
</dbReference>
<dbReference type="GO" id="GO:0046983">
    <property type="term" value="F:protein dimerization activity"/>
    <property type="evidence" value="ECO:0007669"/>
    <property type="project" value="InterPro"/>
</dbReference>
<dbReference type="PANTHER" id="PTHR45749">
    <property type="match status" value="1"/>
</dbReference>
<evidence type="ECO:0000313" key="3">
    <source>
        <dbReference type="EMBL" id="CAF3298909.1"/>
    </source>
</evidence>
<dbReference type="Proteomes" id="UP000663862">
    <property type="component" value="Unassembled WGS sequence"/>
</dbReference>
<evidence type="ECO:0000313" key="8">
    <source>
        <dbReference type="EMBL" id="CAF4849243.1"/>
    </source>
</evidence>
<dbReference type="InterPro" id="IPR008906">
    <property type="entry name" value="HATC_C_dom"/>
</dbReference>
<dbReference type="EMBL" id="CAJOBQ010008383">
    <property type="protein sequence ID" value="CAF4691052.1"/>
    <property type="molecule type" value="Genomic_DNA"/>
</dbReference>
<dbReference type="EMBL" id="CAJNYT010002817">
    <property type="protein sequence ID" value="CAF3495107.1"/>
    <property type="molecule type" value="Genomic_DNA"/>
</dbReference>
<dbReference type="Proteomes" id="UP000663872">
    <property type="component" value="Unassembled WGS sequence"/>
</dbReference>
<evidence type="ECO:0000313" key="2">
    <source>
        <dbReference type="EMBL" id="CAF3041900.1"/>
    </source>
</evidence>
<dbReference type="EMBL" id="CAJOBO010007367">
    <property type="protein sequence ID" value="CAF4572895.1"/>
    <property type="molecule type" value="Genomic_DNA"/>
</dbReference>
<dbReference type="AlphaFoldDB" id="A0A820XKP8"/>
<evidence type="ECO:0000313" key="7">
    <source>
        <dbReference type="EMBL" id="CAF4691052.1"/>
    </source>
</evidence>
<name>A0A820XKP8_9BILA</name>
<evidence type="ECO:0000259" key="1">
    <source>
        <dbReference type="Pfam" id="PF05699"/>
    </source>
</evidence>
<gene>
    <name evidence="4" type="ORF">GRG538_LOCUS17239</name>
    <name evidence="6" type="ORF">HFQ381_LOCUS32111</name>
    <name evidence="3" type="ORF">LUA448_LOCUS7882</name>
    <name evidence="8" type="ORF">QYT958_LOCUS27044</name>
    <name evidence="2" type="ORF">TIS948_LOCUS3566</name>
    <name evidence="7" type="ORF">TSG867_LOCUS32870</name>
    <name evidence="5" type="ORF">UJA718_LOCUS28366</name>
</gene>
<dbReference type="Proteomes" id="UP000663848">
    <property type="component" value="Unassembled WGS sequence"/>
</dbReference>
<comment type="caution">
    <text evidence="5">The sequence shown here is derived from an EMBL/GenBank/DDBJ whole genome shotgun (WGS) entry which is preliminary data.</text>
</comment>
<accession>A0A820XKP8</accession>
<dbReference type="EMBL" id="CAJNYD010000803">
    <property type="protein sequence ID" value="CAF3298909.1"/>
    <property type="molecule type" value="Genomic_DNA"/>
</dbReference>
<dbReference type="Pfam" id="PF05699">
    <property type="entry name" value="Dimer_Tnp_hAT"/>
    <property type="match status" value="1"/>
</dbReference>
<organism evidence="5 9">
    <name type="scientific">Rotaria socialis</name>
    <dbReference type="NCBI Taxonomy" id="392032"/>
    <lineage>
        <taxon>Eukaryota</taxon>
        <taxon>Metazoa</taxon>
        <taxon>Spiralia</taxon>
        <taxon>Gnathifera</taxon>
        <taxon>Rotifera</taxon>
        <taxon>Eurotatoria</taxon>
        <taxon>Bdelloidea</taxon>
        <taxon>Philodinida</taxon>
        <taxon>Philodinidae</taxon>
        <taxon>Rotaria</taxon>
    </lineage>
</organism>
<dbReference type="EMBL" id="CAJOBP010008396">
    <property type="protein sequence ID" value="CAF4533971.1"/>
    <property type="molecule type" value="Genomic_DNA"/>
</dbReference>
<dbReference type="PANTHER" id="PTHR45749:SF21">
    <property type="entry name" value="DUF4371 DOMAIN-CONTAINING PROTEIN"/>
    <property type="match status" value="1"/>
</dbReference>
<protein>
    <recommendedName>
        <fullName evidence="1">HAT C-terminal dimerisation domain-containing protein</fullName>
    </recommendedName>
</protein>
<feature type="domain" description="HAT C-terminal dimerisation" evidence="1">
    <location>
        <begin position="95"/>
        <end position="148"/>
    </location>
</feature>
<evidence type="ECO:0000313" key="4">
    <source>
        <dbReference type="EMBL" id="CAF3495107.1"/>
    </source>
</evidence>
<evidence type="ECO:0000313" key="6">
    <source>
        <dbReference type="EMBL" id="CAF4572895.1"/>
    </source>
</evidence>
<evidence type="ECO:0000313" key="9">
    <source>
        <dbReference type="Proteomes" id="UP000663873"/>
    </source>
</evidence>